<dbReference type="GO" id="GO:0005886">
    <property type="term" value="C:plasma membrane"/>
    <property type="evidence" value="ECO:0007669"/>
    <property type="project" value="UniProtKB-SubCell"/>
</dbReference>
<evidence type="ECO:0000256" key="1">
    <source>
        <dbReference type="ARBA" id="ARBA00004651"/>
    </source>
</evidence>
<dbReference type="PANTHER" id="PTHR42643">
    <property type="entry name" value="IONOTROPIC RECEPTOR 20A-RELATED"/>
    <property type="match status" value="1"/>
</dbReference>
<feature type="signal peptide" evidence="9">
    <location>
        <begin position="1"/>
        <end position="23"/>
    </location>
</feature>
<dbReference type="Proteomes" id="UP000479190">
    <property type="component" value="Unassembled WGS sequence"/>
</dbReference>
<keyword evidence="9" id="KW-0732">Signal</keyword>
<proteinExistence type="predicted"/>
<evidence type="ECO:0008006" key="12">
    <source>
        <dbReference type="Google" id="ProtNLM"/>
    </source>
</evidence>
<keyword evidence="4 8" id="KW-1133">Transmembrane helix</keyword>
<evidence type="ECO:0000256" key="9">
    <source>
        <dbReference type="SAM" id="SignalP"/>
    </source>
</evidence>
<keyword evidence="2" id="KW-1003">Cell membrane</keyword>
<feature type="transmembrane region" description="Helical" evidence="8">
    <location>
        <begin position="408"/>
        <end position="428"/>
    </location>
</feature>
<keyword evidence="3 8" id="KW-0812">Transmembrane</keyword>
<protein>
    <recommendedName>
        <fullName evidence="12">Ionotropic glutamate receptor L-glutamate and glycine-binding domain-containing protein</fullName>
    </recommendedName>
</protein>
<dbReference type="InterPro" id="IPR052192">
    <property type="entry name" value="Insect_Ionotropic_Sensory_Rcpt"/>
</dbReference>
<sequence>MLFRSKRRLLFYVLLQFEFSAFATKVDLFIRTKNTINGPSELMSNVRANRVAVFMQNFENITTSDADLKNIDELVKSISTAKSILIVEASTLKNPKNYFGSGGDIDLQDARSTTLLASIFTSKHFAPLFKRTIDFVCDWSDNQVRPYFLSFMVSESSVNLTDDLLKYAWDKKFLDATIVGYSTINNTKCKNDVYVQTYNPFTKKNLLDCYSASSTKLFPDKLRNLNGAKLKVALVRRPPSVDFDRDASQRPVNVEGTDIATIRIIAEYMNLSVELVAPPISGYAQKINDSVALSLLHLIADGSIDFSANQVFYILMARSYNGHHGVISNLIYFDDFIAVVPIFPDPIWHLRLGPFFIVISTMTHVTVIYLCVKLCRFDVQRFWSPHRILQMLLASSTPSLPSRLVERFVFFLIFVLAHVYSAMLYSQLTRIRLNAMNQGPFEEVADLRRYPNITLLTNPNYINITFDATDPLRQKLHMIENIMDCPDEILARGNVACLMDKSVATNKLDWSSKRGSANRMKIMRHVFWSAPKGFVLSSNSPYLPGFDKVLLRTVEHGLWFKFRINNGVTWRRSKFSGADDELGLFDHNLRAKLLWILATGYFMATIAFLSEVIVRLAMQKSRSSTRLRPRATSLKSR</sequence>
<name>A0A6H5IDL4_9HYME</name>
<dbReference type="EMBL" id="CADCXV010000806">
    <property type="protein sequence ID" value="CAB0036033.1"/>
    <property type="molecule type" value="Genomic_DNA"/>
</dbReference>
<keyword evidence="5 8" id="KW-0472">Membrane</keyword>
<comment type="subcellular location">
    <subcellularLocation>
        <location evidence="1">Cell membrane</location>
        <topology evidence="1">Multi-pass membrane protein</topology>
    </subcellularLocation>
</comment>
<dbReference type="SUPFAM" id="SSF53850">
    <property type="entry name" value="Periplasmic binding protein-like II"/>
    <property type="match status" value="1"/>
</dbReference>
<feature type="transmembrane region" description="Helical" evidence="8">
    <location>
        <begin position="593"/>
        <end position="618"/>
    </location>
</feature>
<evidence type="ECO:0000256" key="6">
    <source>
        <dbReference type="ARBA" id="ARBA00023170"/>
    </source>
</evidence>
<dbReference type="AlphaFoldDB" id="A0A6H5IDL4"/>
<evidence type="ECO:0000256" key="2">
    <source>
        <dbReference type="ARBA" id="ARBA00022475"/>
    </source>
</evidence>
<dbReference type="PANTHER" id="PTHR42643:SF24">
    <property type="entry name" value="IONOTROPIC RECEPTOR 60A"/>
    <property type="match status" value="1"/>
</dbReference>
<keyword evidence="6" id="KW-0675">Receptor</keyword>
<evidence type="ECO:0000256" key="8">
    <source>
        <dbReference type="SAM" id="Phobius"/>
    </source>
</evidence>
<accession>A0A6H5IDL4</accession>
<keyword evidence="11" id="KW-1185">Reference proteome</keyword>
<evidence type="ECO:0000256" key="7">
    <source>
        <dbReference type="ARBA" id="ARBA00023180"/>
    </source>
</evidence>
<organism evidence="10 11">
    <name type="scientific">Trichogramma brassicae</name>
    <dbReference type="NCBI Taxonomy" id="86971"/>
    <lineage>
        <taxon>Eukaryota</taxon>
        <taxon>Metazoa</taxon>
        <taxon>Ecdysozoa</taxon>
        <taxon>Arthropoda</taxon>
        <taxon>Hexapoda</taxon>
        <taxon>Insecta</taxon>
        <taxon>Pterygota</taxon>
        <taxon>Neoptera</taxon>
        <taxon>Endopterygota</taxon>
        <taxon>Hymenoptera</taxon>
        <taxon>Apocrita</taxon>
        <taxon>Proctotrupomorpha</taxon>
        <taxon>Chalcidoidea</taxon>
        <taxon>Trichogrammatidae</taxon>
        <taxon>Trichogramma</taxon>
    </lineage>
</organism>
<gene>
    <name evidence="10" type="ORF">TBRA_LOCUS7915</name>
</gene>
<dbReference type="OrthoDB" id="7696986at2759"/>
<reference evidence="10 11" key="1">
    <citation type="submission" date="2020-02" db="EMBL/GenBank/DDBJ databases">
        <authorList>
            <person name="Ferguson B K."/>
        </authorList>
    </citation>
    <scope>NUCLEOTIDE SEQUENCE [LARGE SCALE GENOMIC DNA]</scope>
</reference>
<feature type="chain" id="PRO_5026094335" description="Ionotropic glutamate receptor L-glutamate and glycine-binding domain-containing protein" evidence="9">
    <location>
        <begin position="24"/>
        <end position="637"/>
    </location>
</feature>
<evidence type="ECO:0000256" key="5">
    <source>
        <dbReference type="ARBA" id="ARBA00023136"/>
    </source>
</evidence>
<evidence type="ECO:0000256" key="3">
    <source>
        <dbReference type="ARBA" id="ARBA00022692"/>
    </source>
</evidence>
<evidence type="ECO:0000313" key="11">
    <source>
        <dbReference type="Proteomes" id="UP000479190"/>
    </source>
</evidence>
<dbReference type="Gene3D" id="3.40.190.10">
    <property type="entry name" value="Periplasmic binding protein-like II"/>
    <property type="match status" value="1"/>
</dbReference>
<evidence type="ECO:0000256" key="4">
    <source>
        <dbReference type="ARBA" id="ARBA00022989"/>
    </source>
</evidence>
<evidence type="ECO:0000313" key="10">
    <source>
        <dbReference type="EMBL" id="CAB0036033.1"/>
    </source>
</evidence>
<keyword evidence="7" id="KW-0325">Glycoprotein</keyword>
<feature type="transmembrane region" description="Helical" evidence="8">
    <location>
        <begin position="352"/>
        <end position="372"/>
    </location>
</feature>